<dbReference type="STRING" id="1182541.W9YQE3"/>
<evidence type="ECO:0000256" key="2">
    <source>
        <dbReference type="SAM" id="MobiDB-lite"/>
    </source>
</evidence>
<dbReference type="GeneID" id="19158071"/>
<feature type="compositionally biased region" description="Basic and acidic residues" evidence="2">
    <location>
        <begin position="1172"/>
        <end position="1184"/>
    </location>
</feature>
<dbReference type="PANTHER" id="PTHR10194:SF60">
    <property type="entry name" value="RAS GTPASE-ACTIVATING PROTEIN RASKOL"/>
    <property type="match status" value="1"/>
</dbReference>
<dbReference type="InterPro" id="IPR039360">
    <property type="entry name" value="Ras_GTPase"/>
</dbReference>
<evidence type="ECO:0000313" key="4">
    <source>
        <dbReference type="EMBL" id="EXJ94778.1"/>
    </source>
</evidence>
<feature type="domain" description="Ras-GAP" evidence="3">
    <location>
        <begin position="729"/>
        <end position="965"/>
    </location>
</feature>
<dbReference type="PROSITE" id="PS00509">
    <property type="entry name" value="RAS_GTPASE_ACTIV_1"/>
    <property type="match status" value="1"/>
</dbReference>
<feature type="region of interest" description="Disordered" evidence="2">
    <location>
        <begin position="328"/>
        <end position="354"/>
    </location>
</feature>
<evidence type="ECO:0000313" key="5">
    <source>
        <dbReference type="Proteomes" id="UP000019484"/>
    </source>
</evidence>
<proteinExistence type="predicted"/>
<reference evidence="4 5" key="1">
    <citation type="submission" date="2013-03" db="EMBL/GenBank/DDBJ databases">
        <title>The Genome Sequence of Capronia coronata CBS 617.96.</title>
        <authorList>
            <consortium name="The Broad Institute Genomics Platform"/>
            <person name="Cuomo C."/>
            <person name="de Hoog S."/>
            <person name="Gorbushina A."/>
            <person name="Walker B."/>
            <person name="Young S.K."/>
            <person name="Zeng Q."/>
            <person name="Gargeya S."/>
            <person name="Fitzgerald M."/>
            <person name="Haas B."/>
            <person name="Abouelleil A."/>
            <person name="Allen A.W."/>
            <person name="Alvarado L."/>
            <person name="Arachchi H.M."/>
            <person name="Berlin A.M."/>
            <person name="Chapman S.B."/>
            <person name="Gainer-Dewar J."/>
            <person name="Goldberg J."/>
            <person name="Griggs A."/>
            <person name="Gujja S."/>
            <person name="Hansen M."/>
            <person name="Howarth C."/>
            <person name="Imamovic A."/>
            <person name="Ireland A."/>
            <person name="Larimer J."/>
            <person name="McCowan C."/>
            <person name="Murphy C."/>
            <person name="Pearson M."/>
            <person name="Poon T.W."/>
            <person name="Priest M."/>
            <person name="Roberts A."/>
            <person name="Saif S."/>
            <person name="Shea T."/>
            <person name="Sisk P."/>
            <person name="Sykes S."/>
            <person name="Wortman J."/>
            <person name="Nusbaum C."/>
            <person name="Birren B."/>
        </authorList>
    </citation>
    <scope>NUCLEOTIDE SEQUENCE [LARGE SCALE GENOMIC DNA]</scope>
    <source>
        <strain evidence="4 5">CBS 617.96</strain>
    </source>
</reference>
<sequence>MKSVQRDETDNATTSARSRPPYVQRRSSRQASSQDRHGKVFADENHTTIRAVTPESGAYPTFHDDPVEASPIRSPVLSSSRTTHSHRSREASASVSNTDEESTVERRRRKAQTRPLGKEDLPLDTSPNSFMSKTRKRLGSITTGPALAQRVDQPYESIGFPSVVNGPEILAQTVPRNSPGTPRRPFTPDQMFPGSAATIRSPTLLDIDSAKILHLMKTTCGRMHGILFFRPLHTTAWASGYCAINVAPGTLVCQTKGEVTQSRTLIADLRGCTVRTHYDHESHSTYLSVLVSSSGTGYQLRPPVPETFDSWLAALLCWQPLRPKGIHNKMTKPQPIGMTDQKSPSQRRVSDVASPRSTAIVKVGKMLLWDGPLPSGSQLALFSNGTGRTAYETNPRWRKVSSTLHENGTLRLFGDIDPRVVSVTHLSQLSRCAIQRLDESVLRMPRCIAICSQYRVHAVPGTTSRPLVLCLESNVALEAWFVLLRALTVPELYGPERQLSYDVPTPSDNDGRHQGRSTQGMFRIERSLSVKITEAKFTQRPAAPEEPRDSHKSKSKPTDAGESRDYVYAEVLLGKDLRARTTTKSNVGSAFWAEEFNLEDIPAALSKITIALKLENPAEKEWTAISESFNDISAEAEYLAGLDGLEISSHDPIFGRLDISIDELEHKATLEKWWPLLDNNDHSVGTLLVRVALQETVVLIEEEYKELSALLQNFSNGLTTQIARLLGPDLRHLSDLLLDVFQSCGSANEWISNLIEEEIDGINRDGPPSRMRFSGRIHSNDSFESAEQRELLVRDLTRSATMEANLLFRGNSLVTKALDAHMRRLGKDYLEEVLGEKLRMILERNADCEVDPNRVGSLEQLGQNWANLLFLTKAIWKSIAVSASRCPMDLRVIFRLVRSCAEDRYGSFIRTVKYTSVSGFLFLRFFCPAVLNPKLFGLIQVPDHPPDRTKRTYTLIAKSLNVLANTARFGTKEPWMEPMNKFLAASTNEFKSFIDEICAVSSTQIASANFEPQFAAPNQIRSRLPAMSREGLPSLPFLLDHAKLLAQLVDLWISHAPANIDAATNDEAVHAFHATCARLSQASKECFKAAEQAERPDVKSESAWQQALTDQQRTMSPDPFDPPPLKVLADNEITALPQMARSMLETENPTTELSPGVGEVDSTPSSSASAAWDRRIPFPHRAADARALTDSTNSSSASIDLIEEGRSRPTLNSRDGSSKNRLFELMSTSSRRKTRTGDRHYVEDDSNEV</sequence>
<name>W9YQE3_9EURO</name>
<feature type="region of interest" description="Disordered" evidence="2">
    <location>
        <begin position="174"/>
        <end position="195"/>
    </location>
</feature>
<dbReference type="PROSITE" id="PS50018">
    <property type="entry name" value="RAS_GTPASE_ACTIV_2"/>
    <property type="match status" value="1"/>
</dbReference>
<feature type="compositionally biased region" description="Polar residues" evidence="2">
    <location>
        <begin position="1189"/>
        <end position="1198"/>
    </location>
</feature>
<protein>
    <recommendedName>
        <fullName evidence="3">Ras-GAP domain-containing protein</fullName>
    </recommendedName>
</protein>
<feature type="region of interest" description="Disordered" evidence="2">
    <location>
        <begin position="498"/>
        <end position="519"/>
    </location>
</feature>
<dbReference type="GO" id="GO:0007165">
    <property type="term" value="P:signal transduction"/>
    <property type="evidence" value="ECO:0007669"/>
    <property type="project" value="UniProtKB-ARBA"/>
</dbReference>
<dbReference type="InterPro" id="IPR035892">
    <property type="entry name" value="C2_domain_sf"/>
</dbReference>
<keyword evidence="1" id="KW-0343">GTPase activation</keyword>
<dbReference type="InterPro" id="IPR008936">
    <property type="entry name" value="Rho_GTPase_activation_prot"/>
</dbReference>
<keyword evidence="5" id="KW-1185">Reference proteome</keyword>
<feature type="compositionally biased region" description="Polar residues" evidence="2">
    <location>
        <begin position="1102"/>
        <end position="1115"/>
    </location>
</feature>
<dbReference type="InterPro" id="IPR023152">
    <property type="entry name" value="RasGAP_CS"/>
</dbReference>
<accession>W9YQE3</accession>
<organism evidence="4 5">
    <name type="scientific">Capronia coronata CBS 617.96</name>
    <dbReference type="NCBI Taxonomy" id="1182541"/>
    <lineage>
        <taxon>Eukaryota</taxon>
        <taxon>Fungi</taxon>
        <taxon>Dikarya</taxon>
        <taxon>Ascomycota</taxon>
        <taxon>Pezizomycotina</taxon>
        <taxon>Eurotiomycetes</taxon>
        <taxon>Chaetothyriomycetidae</taxon>
        <taxon>Chaetothyriales</taxon>
        <taxon>Herpotrichiellaceae</taxon>
        <taxon>Capronia</taxon>
    </lineage>
</organism>
<dbReference type="SUPFAM" id="SSF49562">
    <property type="entry name" value="C2 domain (Calcium/lipid-binding domain, CaLB)"/>
    <property type="match status" value="1"/>
</dbReference>
<dbReference type="eggNOG" id="KOG3508">
    <property type="taxonomic scope" value="Eukaryota"/>
</dbReference>
<evidence type="ECO:0000259" key="3">
    <source>
        <dbReference type="PROSITE" id="PS50018"/>
    </source>
</evidence>
<dbReference type="GO" id="GO:0005096">
    <property type="term" value="F:GTPase activator activity"/>
    <property type="evidence" value="ECO:0007669"/>
    <property type="project" value="UniProtKB-KW"/>
</dbReference>
<feature type="region of interest" description="Disordered" evidence="2">
    <location>
        <begin position="535"/>
        <end position="561"/>
    </location>
</feature>
<dbReference type="Pfam" id="PF00616">
    <property type="entry name" value="RasGAP"/>
    <property type="match status" value="2"/>
</dbReference>
<gene>
    <name evidence="4" type="ORF">A1O1_03176</name>
</gene>
<dbReference type="RefSeq" id="XP_007722272.1">
    <property type="nucleotide sequence ID" value="XM_007724082.1"/>
</dbReference>
<dbReference type="EMBL" id="AMWN01000002">
    <property type="protein sequence ID" value="EXJ94778.1"/>
    <property type="molecule type" value="Genomic_DNA"/>
</dbReference>
<comment type="caution">
    <text evidence="4">The sequence shown here is derived from an EMBL/GenBank/DDBJ whole genome shotgun (WGS) entry which is preliminary data.</text>
</comment>
<dbReference type="HOGENOM" id="CLU_003244_0_1_1"/>
<feature type="compositionally biased region" description="Basic and acidic residues" evidence="2">
    <location>
        <begin position="34"/>
        <end position="47"/>
    </location>
</feature>
<feature type="region of interest" description="Disordered" evidence="2">
    <location>
        <begin position="1093"/>
        <end position="1125"/>
    </location>
</feature>
<feature type="region of interest" description="Disordered" evidence="2">
    <location>
        <begin position="1145"/>
        <end position="1249"/>
    </location>
</feature>
<dbReference type="Proteomes" id="UP000019484">
    <property type="component" value="Unassembled WGS sequence"/>
</dbReference>
<dbReference type="CDD" id="cd05137">
    <property type="entry name" value="RasGAP_CLA2_BUD2"/>
    <property type="match status" value="1"/>
</dbReference>
<dbReference type="OrthoDB" id="775356at2759"/>
<dbReference type="InterPro" id="IPR001936">
    <property type="entry name" value="RasGAP_dom"/>
</dbReference>
<dbReference type="SMART" id="SM00323">
    <property type="entry name" value="RasGAP"/>
    <property type="match status" value="1"/>
</dbReference>
<feature type="region of interest" description="Disordered" evidence="2">
    <location>
        <begin position="1"/>
        <end position="131"/>
    </location>
</feature>
<evidence type="ECO:0000256" key="1">
    <source>
        <dbReference type="ARBA" id="ARBA00022468"/>
    </source>
</evidence>
<feature type="compositionally biased region" description="Basic and acidic residues" evidence="2">
    <location>
        <begin position="543"/>
        <end position="561"/>
    </location>
</feature>
<dbReference type="PANTHER" id="PTHR10194">
    <property type="entry name" value="RAS GTPASE-ACTIVATING PROTEINS"/>
    <property type="match status" value="1"/>
</dbReference>
<dbReference type="SUPFAM" id="SSF48350">
    <property type="entry name" value="GTPase activation domain, GAP"/>
    <property type="match status" value="1"/>
</dbReference>
<dbReference type="AlphaFoldDB" id="W9YQE3"/>
<dbReference type="Gene3D" id="1.10.506.10">
    <property type="entry name" value="GTPase Activation - p120gap, domain 1"/>
    <property type="match status" value="1"/>
</dbReference>